<evidence type="ECO:0000259" key="5">
    <source>
        <dbReference type="Pfam" id="PF00685"/>
    </source>
</evidence>
<accession>A0A6I9QWB7</accession>
<keyword evidence="2 3" id="KW-0808">Transferase</keyword>
<evidence type="ECO:0000256" key="1">
    <source>
        <dbReference type="ARBA" id="ARBA00005771"/>
    </source>
</evidence>
<feature type="region of interest" description="Disordered" evidence="4">
    <location>
        <begin position="1"/>
        <end position="24"/>
    </location>
</feature>
<protein>
    <recommendedName>
        <fullName evidence="3">Sulfotransferase</fullName>
        <ecNumber evidence="3">2.8.2.-</ecNumber>
    </recommendedName>
</protein>
<dbReference type="InterPro" id="IPR027417">
    <property type="entry name" value="P-loop_NTPase"/>
</dbReference>
<feature type="domain" description="Sulfotransferase" evidence="5">
    <location>
        <begin position="76"/>
        <end position="333"/>
    </location>
</feature>
<dbReference type="KEGG" id="egu:105041070"/>
<dbReference type="Proteomes" id="UP000504607">
    <property type="component" value="Chromosome 3"/>
</dbReference>
<dbReference type="InParanoid" id="A0A6I9QWB7"/>
<dbReference type="EC" id="2.8.2.-" evidence="3"/>
<comment type="similarity">
    <text evidence="1 3">Belongs to the sulfotransferase 1 family.</text>
</comment>
<evidence type="ECO:0000256" key="2">
    <source>
        <dbReference type="ARBA" id="ARBA00022679"/>
    </source>
</evidence>
<dbReference type="InterPro" id="IPR000863">
    <property type="entry name" value="Sulfotransferase_dom"/>
</dbReference>
<sequence length="394" mass="44803">MDSPLLLSSVPSGAQQDEEDHDPIKDLTVQEQSNLISSLPKREGWMRVLRRYQGFWISDVAIPRLMAIQAHFKPRPTDVILVTQPKAGTTWLKALAFAIVNRSNYSFSQHPLLSRNPHECVPFIDLPYVGGHAADYKSLAQPRLLATHIPYSLLPASVADSDCRLVYLCRDPKDVLVSLWHFMKAMKPEIMELSPAFEMFCDGATPYGPVWEHNLEYWRESLRRPEKVLFLKYEEIVAEPMRSVKSLAEFMGCPFSEEEERDGAVEEVVRLCSFEKLSSMEVNKRGVGLMGGVTIQQANFFRKGKVGDWVNHLSRDMAERLDRLVHEKLNGSGLTFQLEEPSPMLSCEARCTGMCRCAILYCCRTKACHRRCIKSPHNRSHPHIGCTNIVSTCY</sequence>
<dbReference type="OrthoDB" id="205623at2759"/>
<dbReference type="RefSeq" id="XP_010916164.2">
    <property type="nucleotide sequence ID" value="XM_010917862.3"/>
</dbReference>
<dbReference type="GO" id="GO:0008146">
    <property type="term" value="F:sulfotransferase activity"/>
    <property type="evidence" value="ECO:0007669"/>
    <property type="project" value="InterPro"/>
</dbReference>
<dbReference type="FunCoup" id="A0A6I9QWB7">
    <property type="interactions" value="291"/>
</dbReference>
<dbReference type="PANTHER" id="PTHR11783">
    <property type="entry name" value="SULFOTRANSFERASE SULT"/>
    <property type="match status" value="1"/>
</dbReference>
<dbReference type="AlphaFoldDB" id="A0A6I9QWB7"/>
<gene>
    <name evidence="7" type="primary">LOC105041070</name>
</gene>
<reference evidence="7" key="1">
    <citation type="submission" date="2025-08" db="UniProtKB">
        <authorList>
            <consortium name="RefSeq"/>
        </authorList>
    </citation>
    <scope>IDENTIFICATION</scope>
</reference>
<proteinExistence type="inferred from homology"/>
<organism evidence="6 7">
    <name type="scientific">Elaeis guineensis var. tenera</name>
    <name type="common">Oil palm</name>
    <dbReference type="NCBI Taxonomy" id="51953"/>
    <lineage>
        <taxon>Eukaryota</taxon>
        <taxon>Viridiplantae</taxon>
        <taxon>Streptophyta</taxon>
        <taxon>Embryophyta</taxon>
        <taxon>Tracheophyta</taxon>
        <taxon>Spermatophyta</taxon>
        <taxon>Magnoliopsida</taxon>
        <taxon>Liliopsida</taxon>
        <taxon>Arecaceae</taxon>
        <taxon>Arecoideae</taxon>
        <taxon>Cocoseae</taxon>
        <taxon>Elaeidinae</taxon>
        <taxon>Elaeis</taxon>
    </lineage>
</organism>
<dbReference type="GeneID" id="105041070"/>
<dbReference type="SUPFAM" id="SSF52540">
    <property type="entry name" value="P-loop containing nucleoside triphosphate hydrolases"/>
    <property type="match status" value="1"/>
</dbReference>
<evidence type="ECO:0000256" key="3">
    <source>
        <dbReference type="RuleBase" id="RU361155"/>
    </source>
</evidence>
<evidence type="ECO:0000313" key="6">
    <source>
        <dbReference type="Proteomes" id="UP000504607"/>
    </source>
</evidence>
<evidence type="ECO:0000256" key="4">
    <source>
        <dbReference type="SAM" id="MobiDB-lite"/>
    </source>
</evidence>
<dbReference type="Gene3D" id="3.40.50.300">
    <property type="entry name" value="P-loop containing nucleotide triphosphate hydrolases"/>
    <property type="match status" value="1"/>
</dbReference>
<evidence type="ECO:0000313" key="7">
    <source>
        <dbReference type="RefSeq" id="XP_010916164.2"/>
    </source>
</evidence>
<dbReference type="Pfam" id="PF00685">
    <property type="entry name" value="Sulfotransfer_1"/>
    <property type="match status" value="1"/>
</dbReference>
<name>A0A6I9QWB7_ELAGV</name>
<keyword evidence="6" id="KW-1185">Reference proteome</keyword>